<dbReference type="EMBL" id="MN739286">
    <property type="protein sequence ID" value="QHS97104.1"/>
    <property type="molecule type" value="Genomic_DNA"/>
</dbReference>
<reference evidence="1" key="1">
    <citation type="journal article" date="2020" name="Nature">
        <title>Giant virus diversity and host interactions through global metagenomics.</title>
        <authorList>
            <person name="Schulz F."/>
            <person name="Roux S."/>
            <person name="Paez-Espino D."/>
            <person name="Jungbluth S."/>
            <person name="Walsh D.A."/>
            <person name="Denef V.J."/>
            <person name="McMahon K.D."/>
            <person name="Konstantinidis K.T."/>
            <person name="Eloe-Fadrosh E.A."/>
            <person name="Kyrpides N.C."/>
            <person name="Woyke T."/>
        </authorList>
    </citation>
    <scope>NUCLEOTIDE SEQUENCE</scope>
    <source>
        <strain evidence="1">GVMAG-M-3300020166-5</strain>
    </source>
</reference>
<proteinExistence type="predicted"/>
<organism evidence="1">
    <name type="scientific">viral metagenome</name>
    <dbReference type="NCBI Taxonomy" id="1070528"/>
    <lineage>
        <taxon>unclassified sequences</taxon>
        <taxon>metagenomes</taxon>
        <taxon>organismal metagenomes</taxon>
    </lineage>
</organism>
<accession>A0A6C0C014</accession>
<evidence type="ECO:0000313" key="1">
    <source>
        <dbReference type="EMBL" id="QHS97104.1"/>
    </source>
</evidence>
<name>A0A6C0C014_9ZZZZ</name>
<protein>
    <submittedName>
        <fullName evidence="1">Uncharacterized protein</fullName>
    </submittedName>
</protein>
<dbReference type="AlphaFoldDB" id="A0A6C0C014"/>
<sequence>MSSSVLVPDDIWFMIKDFLFSRKFEAIALIKKHASLPYALSLHNCKGLDNNINYLMRNESWVFHVLHMRQVEKTIRDTEAYMLD</sequence>